<dbReference type="Pfam" id="PF00271">
    <property type="entry name" value="Helicase_C"/>
    <property type="match status" value="1"/>
</dbReference>
<evidence type="ECO:0000256" key="1">
    <source>
        <dbReference type="ARBA" id="ARBA00012552"/>
    </source>
</evidence>
<dbReference type="InterPro" id="IPR014001">
    <property type="entry name" value="Helicase_ATP-bd"/>
</dbReference>
<feature type="domain" description="Helicase ATP-binding" evidence="7">
    <location>
        <begin position="505"/>
        <end position="755"/>
    </location>
</feature>
<feature type="compositionally biased region" description="Polar residues" evidence="6">
    <location>
        <begin position="671"/>
        <end position="690"/>
    </location>
</feature>
<feature type="region of interest" description="Disordered" evidence="6">
    <location>
        <begin position="181"/>
        <end position="214"/>
    </location>
</feature>
<dbReference type="InterPro" id="IPR027417">
    <property type="entry name" value="P-loop_NTPase"/>
</dbReference>
<dbReference type="GO" id="GO:0003676">
    <property type="term" value="F:nucleic acid binding"/>
    <property type="evidence" value="ECO:0007669"/>
    <property type="project" value="InterPro"/>
</dbReference>
<dbReference type="STRING" id="1077348.A0A2G8SSQ0"/>
<evidence type="ECO:0000313" key="10">
    <source>
        <dbReference type="Proteomes" id="UP000230002"/>
    </source>
</evidence>
<dbReference type="SUPFAM" id="SSF52540">
    <property type="entry name" value="P-loop containing nucleoside triphosphate hydrolases"/>
    <property type="match status" value="2"/>
</dbReference>
<name>A0A2G8SSQ0_9APHY</name>
<feature type="region of interest" description="Disordered" evidence="6">
    <location>
        <begin position="1"/>
        <end position="118"/>
    </location>
</feature>
<gene>
    <name evidence="9" type="ORF">GSI_00501</name>
</gene>
<dbReference type="EC" id="3.6.4.13" evidence="1"/>
<dbReference type="GO" id="GO:0016787">
    <property type="term" value="F:hydrolase activity"/>
    <property type="evidence" value="ECO:0007669"/>
    <property type="project" value="UniProtKB-KW"/>
</dbReference>
<feature type="compositionally biased region" description="Gly residues" evidence="6">
    <location>
        <begin position="30"/>
        <end position="40"/>
    </location>
</feature>
<feature type="compositionally biased region" description="Low complexity" evidence="6">
    <location>
        <begin position="58"/>
        <end position="70"/>
    </location>
</feature>
<feature type="region of interest" description="Disordered" evidence="6">
    <location>
        <begin position="448"/>
        <end position="469"/>
    </location>
</feature>
<proteinExistence type="predicted"/>
<dbReference type="PANTHER" id="PTHR47958">
    <property type="entry name" value="ATP-DEPENDENT RNA HELICASE DBP3"/>
    <property type="match status" value="1"/>
</dbReference>
<feature type="domain" description="Helicase C-terminal" evidence="8">
    <location>
        <begin position="824"/>
        <end position="979"/>
    </location>
</feature>
<dbReference type="PROSITE" id="PS51192">
    <property type="entry name" value="HELICASE_ATP_BIND_1"/>
    <property type="match status" value="1"/>
</dbReference>
<reference evidence="9 10" key="1">
    <citation type="journal article" date="2015" name="Sci. Rep.">
        <title>Chromosome-level genome map provides insights into diverse defense mechanisms in the medicinal fungus Ganoderma sinense.</title>
        <authorList>
            <person name="Zhu Y."/>
            <person name="Xu J."/>
            <person name="Sun C."/>
            <person name="Zhou S."/>
            <person name="Xu H."/>
            <person name="Nelson D.R."/>
            <person name="Qian J."/>
            <person name="Song J."/>
            <person name="Luo H."/>
            <person name="Xiang L."/>
            <person name="Li Y."/>
            <person name="Xu Z."/>
            <person name="Ji A."/>
            <person name="Wang L."/>
            <person name="Lu S."/>
            <person name="Hayward A."/>
            <person name="Sun W."/>
            <person name="Li X."/>
            <person name="Schwartz D.C."/>
            <person name="Wang Y."/>
            <person name="Chen S."/>
        </authorList>
    </citation>
    <scope>NUCLEOTIDE SEQUENCE [LARGE SCALE GENOMIC DNA]</scope>
    <source>
        <strain evidence="9 10">ZZ0214-1</strain>
    </source>
</reference>
<evidence type="ECO:0000313" key="9">
    <source>
        <dbReference type="EMBL" id="PIL36811.1"/>
    </source>
</evidence>
<evidence type="ECO:0000259" key="8">
    <source>
        <dbReference type="PROSITE" id="PS51194"/>
    </source>
</evidence>
<evidence type="ECO:0000259" key="7">
    <source>
        <dbReference type="PROSITE" id="PS51192"/>
    </source>
</evidence>
<sequence>MDPPSRSPALNPASTPFFPGAMRLNDEDGGGNGHAHGLGNGNIPLGFRQSIVREHQFSTSSSLSISPSDYRSVRSSPSPPQDDRDRRIDNGPQAPSSVEFSRNSPGFRQSQVDQSDKVSYSHLLSASISRDLNISPKSQGPLDGDETPGPTSGPIPMNGQMAAAASLYNSMAVRSRERFGTPPVMQEPSSIRSGGFIQPPFVSSSPSSSLDSGSHFGPTLEFAAASNLEAQLRASPLVNDLLDRVGRLEGANREIHRTLDDVNRKVDVLIARVLASNSNPTLDAPPEFKDPFAPSSGPGQGFVVPGFNGPGPRGSIANIAPNQTPPTEDMTTITSRLNTLTSSVGQLLALQTQQLQANNSVLQSTQMLGGGLPPTDLTPGLPPLLNSTAALGHGMPGRPDIRQNPRAPNQPMRTWSAGTLDLPLRTTDSPQGMGRQDMMFRDKRRSVSTLLRRDSAGGESLAGGQSRDGGPVITKWEQLNLAPELLRSLSTFGVGPPNKIQQRALPFLLRGADIIAQAPPTQERIAAYVIPAIHIAVMYASSRTNYRGPLVVMISTTVDQATQAQRMIRDLGGPIGVKSALGVGSAPGGGDLNQELRLLQQNVPHIICGTPQKLHTLFTAPGGLSGADVRFLVLDEVDQLIARNLHEFVFNIIKLLPPPRSRAVGAPGSTPLGTPGSTPQAPFQNFEASSSQSSLLAPTQTLQRRLSGIGTSPPLDGPSGPSNGQIERQTALFSNTVPQDVLNLASAIQLREPVRVLVRRDGNVTHADTSQGARGLRQFYLYLAFTASGRSDAPLPQGSLGTIGSGRGAISAETAQAREWKLDALADLFDDLDIPQAIIHVGGMAALDAVVYRLSSRGLDAVPLHGDMNAGAKLAALNKFRATPAIMRPTATKVLVVYDVQVKTPEVSQIALVINYDLPKAVEEYAHRVAPAIAPSYSRAGVVVNFVTATGGDVEMLRSIECFYKIKCPEVPMSLRDIV</sequence>
<dbReference type="Gene3D" id="3.40.50.300">
    <property type="entry name" value="P-loop containing nucleotide triphosphate hydrolases"/>
    <property type="match status" value="2"/>
</dbReference>
<dbReference type="GO" id="GO:0005524">
    <property type="term" value="F:ATP binding"/>
    <property type="evidence" value="ECO:0007669"/>
    <property type="project" value="UniProtKB-KW"/>
</dbReference>
<organism evidence="9 10">
    <name type="scientific">Ganoderma sinense ZZ0214-1</name>
    <dbReference type="NCBI Taxonomy" id="1077348"/>
    <lineage>
        <taxon>Eukaryota</taxon>
        <taxon>Fungi</taxon>
        <taxon>Dikarya</taxon>
        <taxon>Basidiomycota</taxon>
        <taxon>Agaricomycotina</taxon>
        <taxon>Agaricomycetes</taxon>
        <taxon>Polyporales</taxon>
        <taxon>Polyporaceae</taxon>
        <taxon>Ganoderma</taxon>
    </lineage>
</organism>
<dbReference type="SMART" id="SM00487">
    <property type="entry name" value="DEXDc"/>
    <property type="match status" value="1"/>
</dbReference>
<keyword evidence="3" id="KW-0378">Hydrolase</keyword>
<feature type="region of interest" description="Disordered" evidence="6">
    <location>
        <begin position="706"/>
        <end position="726"/>
    </location>
</feature>
<keyword evidence="2" id="KW-0547">Nucleotide-binding</keyword>
<dbReference type="PROSITE" id="PS51194">
    <property type="entry name" value="HELICASE_CTER"/>
    <property type="match status" value="1"/>
</dbReference>
<dbReference type="AlphaFoldDB" id="A0A2G8SSQ0"/>
<evidence type="ECO:0000256" key="5">
    <source>
        <dbReference type="ARBA" id="ARBA00022840"/>
    </source>
</evidence>
<evidence type="ECO:0000256" key="4">
    <source>
        <dbReference type="ARBA" id="ARBA00022806"/>
    </source>
</evidence>
<keyword evidence="10" id="KW-1185">Reference proteome</keyword>
<feature type="compositionally biased region" description="Polar residues" evidence="6">
    <location>
        <begin position="93"/>
        <end position="113"/>
    </location>
</feature>
<keyword evidence="4" id="KW-0347">Helicase</keyword>
<evidence type="ECO:0000256" key="3">
    <source>
        <dbReference type="ARBA" id="ARBA00022801"/>
    </source>
</evidence>
<feature type="compositionally biased region" description="Low complexity" evidence="6">
    <location>
        <begin position="203"/>
        <end position="214"/>
    </location>
</feature>
<dbReference type="InterPro" id="IPR011545">
    <property type="entry name" value="DEAD/DEAH_box_helicase_dom"/>
</dbReference>
<dbReference type="InterPro" id="IPR001650">
    <property type="entry name" value="Helicase_C-like"/>
</dbReference>
<evidence type="ECO:0000256" key="2">
    <source>
        <dbReference type="ARBA" id="ARBA00022741"/>
    </source>
</evidence>
<protein>
    <recommendedName>
        <fullName evidence="1">RNA helicase</fullName>
        <ecNumber evidence="1">3.6.4.13</ecNumber>
    </recommendedName>
</protein>
<keyword evidence="5" id="KW-0067">ATP-binding</keyword>
<dbReference type="GO" id="GO:0003724">
    <property type="term" value="F:RNA helicase activity"/>
    <property type="evidence" value="ECO:0007669"/>
    <property type="project" value="UniProtKB-EC"/>
</dbReference>
<dbReference type="EMBL" id="AYKW01000001">
    <property type="protein sequence ID" value="PIL36811.1"/>
    <property type="molecule type" value="Genomic_DNA"/>
</dbReference>
<accession>A0A2G8SSQ0</accession>
<feature type="region of interest" description="Disordered" evidence="6">
    <location>
        <begin position="664"/>
        <end position="690"/>
    </location>
</feature>
<dbReference type="Pfam" id="PF00270">
    <property type="entry name" value="DEAD"/>
    <property type="match status" value="1"/>
</dbReference>
<comment type="caution">
    <text evidence="9">The sequence shown here is derived from an EMBL/GenBank/DDBJ whole genome shotgun (WGS) entry which is preliminary data.</text>
</comment>
<dbReference type="Proteomes" id="UP000230002">
    <property type="component" value="Unassembled WGS sequence"/>
</dbReference>
<dbReference type="OrthoDB" id="4726at2759"/>
<evidence type="ECO:0000256" key="6">
    <source>
        <dbReference type="SAM" id="MobiDB-lite"/>
    </source>
</evidence>
<feature type="region of interest" description="Disordered" evidence="6">
    <location>
        <begin position="131"/>
        <end position="159"/>
    </location>
</feature>